<evidence type="ECO:0000256" key="2">
    <source>
        <dbReference type="ARBA" id="ARBA00022525"/>
    </source>
</evidence>
<dbReference type="FunFam" id="2.10.25.10:FF:000119">
    <property type="entry name" value="vitamin K-dependent protein S"/>
    <property type="match status" value="1"/>
</dbReference>
<dbReference type="OrthoDB" id="5979876at2759"/>
<dbReference type="InterPro" id="IPR049883">
    <property type="entry name" value="NOTCH1_EGF-like"/>
</dbReference>
<dbReference type="InterPro" id="IPR000152">
    <property type="entry name" value="EGF-type_Asp/Asn_hydroxyl_site"/>
</dbReference>
<feature type="domain" description="VWFD" evidence="9">
    <location>
        <begin position="1"/>
        <end position="127"/>
    </location>
</feature>
<keyword evidence="6" id="KW-1015">Disulfide bond</keyword>
<dbReference type="PROSITE" id="PS01187">
    <property type="entry name" value="EGF_CA"/>
    <property type="match status" value="3"/>
</dbReference>
<dbReference type="SUPFAM" id="SSF57184">
    <property type="entry name" value="Growth factor receptor domain"/>
    <property type="match status" value="2"/>
</dbReference>
<organism evidence="10 11">
    <name type="scientific">Desmophyllum pertusum</name>
    <dbReference type="NCBI Taxonomy" id="174260"/>
    <lineage>
        <taxon>Eukaryota</taxon>
        <taxon>Metazoa</taxon>
        <taxon>Cnidaria</taxon>
        <taxon>Anthozoa</taxon>
        <taxon>Hexacorallia</taxon>
        <taxon>Scleractinia</taxon>
        <taxon>Caryophylliina</taxon>
        <taxon>Caryophylliidae</taxon>
        <taxon>Desmophyllum</taxon>
    </lineage>
</organism>
<dbReference type="Pfam" id="PF00094">
    <property type="entry name" value="VWD"/>
    <property type="match status" value="1"/>
</dbReference>
<dbReference type="InterPro" id="IPR026823">
    <property type="entry name" value="cEGF"/>
</dbReference>
<dbReference type="InterPro" id="IPR009030">
    <property type="entry name" value="Growth_fac_rcpt_cys_sf"/>
</dbReference>
<evidence type="ECO:0000259" key="9">
    <source>
        <dbReference type="PROSITE" id="PS51233"/>
    </source>
</evidence>
<keyword evidence="7" id="KW-0325">Glycoprotein</keyword>
<dbReference type="AlphaFoldDB" id="A0A9W9ZG03"/>
<dbReference type="Proteomes" id="UP001163046">
    <property type="component" value="Unassembled WGS sequence"/>
</dbReference>
<dbReference type="PANTHER" id="PTHR47333">
    <property type="entry name" value="VON WILLEBRAND FACTOR C AND EGF DOMAIN-CONTAINING PROTEIN"/>
    <property type="match status" value="1"/>
</dbReference>
<dbReference type="EMBL" id="MU826351">
    <property type="protein sequence ID" value="KAJ7380977.1"/>
    <property type="molecule type" value="Genomic_DNA"/>
</dbReference>
<dbReference type="GO" id="GO:0005576">
    <property type="term" value="C:extracellular region"/>
    <property type="evidence" value="ECO:0007669"/>
    <property type="project" value="UniProtKB-SubCell"/>
</dbReference>
<dbReference type="GO" id="GO:0005509">
    <property type="term" value="F:calcium ion binding"/>
    <property type="evidence" value="ECO:0007669"/>
    <property type="project" value="InterPro"/>
</dbReference>
<dbReference type="InterPro" id="IPR001881">
    <property type="entry name" value="EGF-like_Ca-bd_dom"/>
</dbReference>
<evidence type="ECO:0000256" key="6">
    <source>
        <dbReference type="ARBA" id="ARBA00023157"/>
    </source>
</evidence>
<keyword evidence="8" id="KW-0472">Membrane</keyword>
<evidence type="ECO:0000256" key="1">
    <source>
        <dbReference type="ARBA" id="ARBA00004613"/>
    </source>
</evidence>
<dbReference type="PROSITE" id="PS51233">
    <property type="entry name" value="VWFD"/>
    <property type="match status" value="1"/>
</dbReference>
<dbReference type="FunFam" id="2.10.25.10:FF:000240">
    <property type="entry name" value="Vitamin K-dependent protein S"/>
    <property type="match status" value="1"/>
</dbReference>
<dbReference type="InterPro" id="IPR018097">
    <property type="entry name" value="EGF_Ca-bd_CS"/>
</dbReference>
<dbReference type="PANTHER" id="PTHR47333:SF4">
    <property type="entry name" value="EGF-LIKE DOMAIN-CONTAINING PROTEIN"/>
    <property type="match status" value="1"/>
</dbReference>
<keyword evidence="2" id="KW-0964">Secreted</keyword>
<dbReference type="Pfam" id="PF07645">
    <property type="entry name" value="EGF_CA"/>
    <property type="match status" value="2"/>
</dbReference>
<evidence type="ECO:0000313" key="10">
    <source>
        <dbReference type="EMBL" id="KAJ7380977.1"/>
    </source>
</evidence>
<dbReference type="SMART" id="SM00179">
    <property type="entry name" value="EGF_CA"/>
    <property type="match status" value="4"/>
</dbReference>
<dbReference type="InterPro" id="IPR000742">
    <property type="entry name" value="EGF"/>
</dbReference>
<keyword evidence="4" id="KW-0732">Signal</keyword>
<keyword evidence="11" id="KW-1185">Reference proteome</keyword>
<dbReference type="InterPro" id="IPR001846">
    <property type="entry name" value="VWF_type-D"/>
</dbReference>
<dbReference type="SMART" id="SM00181">
    <property type="entry name" value="EGF"/>
    <property type="match status" value="5"/>
</dbReference>
<dbReference type="CDD" id="cd00054">
    <property type="entry name" value="EGF_CA"/>
    <property type="match status" value="4"/>
</dbReference>
<sequence length="566" mass="63677">MFRGFDILIDQENYKGYNKLTNQSVEIGRNLSLSKQEENCLQVAFPSTTSVKFCEKKEMMSFVVTPGDDYKNATKGLLGTWNDNPDDDFTLHDGTVLSPSSTLREIHFGFGAKYVDECQSNSSNKCEQICVNLPASFFCDCGDGYKLNADGRSCDDIDECEPTNDCMQKCANAIGSYNCSCDERFKPDPTDWRKCEAKNPCSSGHGCQHVCFQGSNNQPTCTCFANYELESDEKTCRDINECDPSNPRHRCNQICENTPGSYKCLCQKGFELDKDGYECEDINECLDEDLYNCTDEFQKCVNTRGSYKCECEQDLYFIDGKCRGLEKNETYKPPLPEPRDPSKKEKEQAVQFSITPNNEFEWDSEKDRNFKEKVAFVTTDYCDDNRTKCALKDSRRKRRSPLSELYTADQVHLLPGYPSNSSGSLQVAFYVQQPLGLFIGNISVLPRNTLATIITSHKSVLETAIGANISGVETLFKPTTPTKLATAVPVEPSSNDWKWIAIGVGVVVIILIPVFVIWRLKKRDNPSVKPAWDDSPHEQQGGIALTSYNRDHQALSMETPSDSKQT</sequence>
<keyword evidence="3" id="KW-0245">EGF-like domain</keyword>
<protein>
    <recommendedName>
        <fullName evidence="9">VWFD domain-containing protein</fullName>
    </recommendedName>
</protein>
<evidence type="ECO:0000256" key="5">
    <source>
        <dbReference type="ARBA" id="ARBA00022737"/>
    </source>
</evidence>
<keyword evidence="8" id="KW-1133">Transmembrane helix</keyword>
<evidence type="ECO:0000256" key="7">
    <source>
        <dbReference type="ARBA" id="ARBA00023180"/>
    </source>
</evidence>
<evidence type="ECO:0000256" key="8">
    <source>
        <dbReference type="SAM" id="Phobius"/>
    </source>
</evidence>
<feature type="transmembrane region" description="Helical" evidence="8">
    <location>
        <begin position="499"/>
        <end position="520"/>
    </location>
</feature>
<evidence type="ECO:0000256" key="3">
    <source>
        <dbReference type="ARBA" id="ARBA00022536"/>
    </source>
</evidence>
<dbReference type="PROSITE" id="PS01186">
    <property type="entry name" value="EGF_2"/>
    <property type="match status" value="2"/>
</dbReference>
<dbReference type="PROSITE" id="PS00010">
    <property type="entry name" value="ASX_HYDROXYL"/>
    <property type="match status" value="1"/>
</dbReference>
<comment type="caution">
    <text evidence="10">The sequence shown here is derived from an EMBL/GenBank/DDBJ whole genome shotgun (WGS) entry which is preliminary data.</text>
</comment>
<dbReference type="InterPro" id="IPR052080">
    <property type="entry name" value="vWF_C/EGF_Fibrillin"/>
</dbReference>
<name>A0A9W9ZG03_9CNID</name>
<evidence type="ECO:0000256" key="4">
    <source>
        <dbReference type="ARBA" id="ARBA00022729"/>
    </source>
</evidence>
<evidence type="ECO:0000313" key="11">
    <source>
        <dbReference type="Proteomes" id="UP001163046"/>
    </source>
</evidence>
<comment type="subcellular location">
    <subcellularLocation>
        <location evidence="1">Secreted</location>
    </subcellularLocation>
</comment>
<keyword evidence="5" id="KW-0677">Repeat</keyword>
<proteinExistence type="predicted"/>
<dbReference type="Gene3D" id="2.10.25.10">
    <property type="entry name" value="Laminin"/>
    <property type="match status" value="5"/>
</dbReference>
<dbReference type="Pfam" id="PF12662">
    <property type="entry name" value="cEGF"/>
    <property type="match status" value="1"/>
</dbReference>
<gene>
    <name evidence="10" type="ORF">OS493_004570</name>
</gene>
<keyword evidence="8" id="KW-0812">Transmembrane</keyword>
<reference evidence="10" key="1">
    <citation type="submission" date="2023-01" db="EMBL/GenBank/DDBJ databases">
        <title>Genome assembly of the deep-sea coral Lophelia pertusa.</title>
        <authorList>
            <person name="Herrera S."/>
            <person name="Cordes E."/>
        </authorList>
    </citation>
    <scope>NUCLEOTIDE SEQUENCE</scope>
    <source>
        <strain evidence="10">USNM1676648</strain>
        <tissue evidence="10">Polyp</tissue>
    </source>
</reference>
<accession>A0A9W9ZG03</accession>